<proteinExistence type="predicted"/>
<keyword evidence="3" id="KW-1185">Reference proteome</keyword>
<evidence type="ECO:0000313" key="2">
    <source>
        <dbReference type="EMBL" id="QCD60763.1"/>
    </source>
</evidence>
<dbReference type="Proteomes" id="UP000495940">
    <property type="component" value="Chromosome"/>
</dbReference>
<dbReference type="AlphaFoldDB" id="A0A6G5RRS4"/>
<reference evidence="2 3" key="1">
    <citation type="submission" date="2017-06" db="EMBL/GenBank/DDBJ databases">
        <title>Complete Genome Sequence of Streptomyces hawaiiensis NRRL 15010 and insights into acyldepsipeptides biosynthesis.</title>
        <authorList>
            <person name="Mariita R.M."/>
            <person name="Sello J.K."/>
        </authorList>
    </citation>
    <scope>NUCLEOTIDE SEQUENCE [LARGE SCALE GENOMIC DNA]</scope>
    <source>
        <strain evidence="2 3">ATCC 12236</strain>
    </source>
</reference>
<evidence type="ECO:0000313" key="3">
    <source>
        <dbReference type="Proteomes" id="UP000495940"/>
    </source>
</evidence>
<feature type="region of interest" description="Disordered" evidence="1">
    <location>
        <begin position="1"/>
        <end position="42"/>
    </location>
</feature>
<organism evidence="2 3">
    <name type="scientific">Streptomyces hawaiiensis</name>
    <dbReference type="NCBI Taxonomy" id="67305"/>
    <lineage>
        <taxon>Bacteria</taxon>
        <taxon>Bacillati</taxon>
        <taxon>Actinomycetota</taxon>
        <taxon>Actinomycetes</taxon>
        <taxon>Kitasatosporales</taxon>
        <taxon>Streptomycetaceae</taxon>
        <taxon>Streptomyces</taxon>
    </lineage>
</organism>
<gene>
    <name evidence="2" type="ORF">CEB94_25930</name>
</gene>
<protein>
    <submittedName>
        <fullName evidence="2">Uncharacterized protein</fullName>
    </submittedName>
</protein>
<evidence type="ECO:0000256" key="1">
    <source>
        <dbReference type="SAM" id="MobiDB-lite"/>
    </source>
</evidence>
<dbReference type="KEGG" id="shaw:CEB94_25930"/>
<sequence>MLGGLGRRLGGRCRPLAVGRRRAGHTRRQGHGRRCGDRGRARPFHVSAQVSPLQKNRVNSPFTRPGVVSYTCPYAPRNTQYAEG</sequence>
<feature type="compositionally biased region" description="Basic residues" evidence="1">
    <location>
        <begin position="19"/>
        <end position="33"/>
    </location>
</feature>
<name>A0A6G5RRS4_9ACTN</name>
<accession>A0A6G5RRS4</accession>
<dbReference type="EMBL" id="CP021978">
    <property type="protein sequence ID" value="QCD60763.1"/>
    <property type="molecule type" value="Genomic_DNA"/>
</dbReference>